<accession>A0A846XUV5</accession>
<dbReference type="Proteomes" id="UP000565711">
    <property type="component" value="Unassembled WGS sequence"/>
</dbReference>
<dbReference type="InterPro" id="IPR010310">
    <property type="entry name" value="T7SS_ESAT-6-like"/>
</dbReference>
<dbReference type="EMBL" id="JAAXOP010000004">
    <property type="protein sequence ID" value="NKY50397.1"/>
    <property type="molecule type" value="Genomic_DNA"/>
</dbReference>
<reference evidence="2 3" key="1">
    <citation type="submission" date="2020-04" db="EMBL/GenBank/DDBJ databases">
        <title>MicrobeNet Type strains.</title>
        <authorList>
            <person name="Nicholson A.C."/>
        </authorList>
    </citation>
    <scope>NUCLEOTIDE SEQUENCE [LARGE SCALE GENOMIC DNA]</scope>
    <source>
        <strain evidence="2 3">JCM 12354</strain>
    </source>
</reference>
<feature type="region of interest" description="Disordered" evidence="1">
    <location>
        <begin position="1"/>
        <end position="23"/>
    </location>
</feature>
<proteinExistence type="predicted"/>
<dbReference type="InterPro" id="IPR036689">
    <property type="entry name" value="ESAT-6-like_sf"/>
</dbReference>
<dbReference type="Pfam" id="PF06013">
    <property type="entry name" value="WXG100"/>
    <property type="match status" value="1"/>
</dbReference>
<organism evidence="2 3">
    <name type="scientific">Nocardia vermiculata</name>
    <dbReference type="NCBI Taxonomy" id="257274"/>
    <lineage>
        <taxon>Bacteria</taxon>
        <taxon>Bacillati</taxon>
        <taxon>Actinomycetota</taxon>
        <taxon>Actinomycetes</taxon>
        <taxon>Mycobacteriales</taxon>
        <taxon>Nocardiaceae</taxon>
        <taxon>Nocardia</taxon>
    </lineage>
</organism>
<comment type="caution">
    <text evidence="2">The sequence shown here is derived from an EMBL/GenBank/DDBJ whole genome shotgun (WGS) entry which is preliminary data.</text>
</comment>
<keyword evidence="3" id="KW-1185">Reference proteome</keyword>
<evidence type="ECO:0000313" key="2">
    <source>
        <dbReference type="EMBL" id="NKY50397.1"/>
    </source>
</evidence>
<dbReference type="NCBIfam" id="TIGR03930">
    <property type="entry name" value="WXG100_ESAT6"/>
    <property type="match status" value="1"/>
</dbReference>
<evidence type="ECO:0000256" key="1">
    <source>
        <dbReference type="SAM" id="MobiDB-lite"/>
    </source>
</evidence>
<evidence type="ECO:0000313" key="3">
    <source>
        <dbReference type="Proteomes" id="UP000565711"/>
    </source>
</evidence>
<gene>
    <name evidence="2" type="ORF">HGA08_09260</name>
</gene>
<name>A0A846XUV5_9NOCA</name>
<sequence>MSDQQRVSNEAATTSKAETDMGNSVDQIRATIARVTEAVDSAKRGWQGSAFDACKKAGDDWDQEAARLNKILDEMTGQVGHGNKTYTGLEQDNENEFRTLISQTGGMTNLGA</sequence>
<dbReference type="Gene3D" id="1.10.287.1060">
    <property type="entry name" value="ESAT-6-like"/>
    <property type="match status" value="1"/>
</dbReference>
<dbReference type="RefSeq" id="WP_067880956.1">
    <property type="nucleotide sequence ID" value="NZ_JAAXOP010000004.1"/>
</dbReference>
<protein>
    <submittedName>
        <fullName evidence="2">WXG100 family type VII secretion target</fullName>
    </submittedName>
</protein>
<dbReference type="AlphaFoldDB" id="A0A846XUV5"/>
<dbReference type="SUPFAM" id="SSF140453">
    <property type="entry name" value="EsxAB dimer-like"/>
    <property type="match status" value="1"/>
</dbReference>